<evidence type="ECO:0000313" key="1">
    <source>
        <dbReference type="EMBL" id="AQZ63128.1"/>
    </source>
</evidence>
<dbReference type="OrthoDB" id="3369278at2"/>
<gene>
    <name evidence="1" type="ORF">BKM31_18135</name>
</gene>
<dbReference type="EMBL" id="CP017717">
    <property type="protein sequence ID" value="AQZ63128.1"/>
    <property type="molecule type" value="Genomic_DNA"/>
</dbReference>
<keyword evidence="2" id="KW-1185">Reference proteome</keyword>
<dbReference type="RefSeq" id="WP_080039310.1">
    <property type="nucleotide sequence ID" value="NZ_CP017717.1"/>
</dbReference>
<evidence type="ECO:0000313" key="2">
    <source>
        <dbReference type="Proteomes" id="UP000190797"/>
    </source>
</evidence>
<accession>A0A1U9ZYV3</accession>
<proteinExistence type="predicted"/>
<protein>
    <submittedName>
        <fullName evidence="1">Uncharacterized protein</fullName>
    </submittedName>
</protein>
<organism evidence="1 2">
    <name type="scientific">[Actinomadura] parvosata subsp. kistnae</name>
    <dbReference type="NCBI Taxonomy" id="1909395"/>
    <lineage>
        <taxon>Bacteria</taxon>
        <taxon>Bacillati</taxon>
        <taxon>Actinomycetota</taxon>
        <taxon>Actinomycetes</taxon>
        <taxon>Streptosporangiales</taxon>
        <taxon>Streptosporangiaceae</taxon>
        <taxon>Nonomuraea</taxon>
    </lineage>
</organism>
<dbReference type="KEGG" id="noa:BKM31_18135"/>
<sequence>MRILLTESEQSAAAVPAALLAAQGHDLAFCHNAGDSAPCAGLAADRRCPLSEGDADLVVDVRPSPGRLTLREAGVLCALRTRVPLLVAGPIPEDTALGEAATTCRTDELVDACASAVSATGPAAWRAVSEAIRPLFREDAGRPHVRLMELEGMVHIYISLLSESDGPLLEEVRRTAWLAYTQATRGRHEAVAHVAVMSRT</sequence>
<reference evidence="2" key="1">
    <citation type="journal article" date="2017" name="Med. Chem. Commun.">
        <title>Nonomuraea sp. ATCC 55076 harbours the largest actinomycete chromosome to date and the kistamicin biosynthetic gene cluster.</title>
        <authorList>
            <person name="Nazari B."/>
            <person name="Forneris C.C."/>
            <person name="Gibson M.I."/>
            <person name="Moon K."/>
            <person name="Schramma K.R."/>
            <person name="Seyedsayamdost M.R."/>
        </authorList>
    </citation>
    <scope>NUCLEOTIDE SEQUENCE [LARGE SCALE GENOMIC DNA]</scope>
    <source>
        <strain evidence="2">ATCC 55076</strain>
    </source>
</reference>
<name>A0A1U9ZYV3_9ACTN</name>
<dbReference type="AlphaFoldDB" id="A0A1U9ZYV3"/>
<dbReference type="Proteomes" id="UP000190797">
    <property type="component" value="Chromosome"/>
</dbReference>